<protein>
    <submittedName>
        <fullName evidence="3">Putative transposase, Ptta/En/Spm, plant, transposase, Tnp1/En/Spm</fullName>
    </submittedName>
</protein>
<feature type="region of interest" description="Disordered" evidence="1">
    <location>
        <begin position="1"/>
        <end position="94"/>
    </location>
</feature>
<evidence type="ECO:0000313" key="4">
    <source>
        <dbReference type="Proteomes" id="UP000238479"/>
    </source>
</evidence>
<dbReference type="STRING" id="74649.A0A2P6R7S6"/>
<dbReference type="InterPro" id="IPR058352">
    <property type="entry name" value="DUF8039"/>
</dbReference>
<dbReference type="Pfam" id="PF03004">
    <property type="entry name" value="Transposase_24"/>
    <property type="match status" value="1"/>
</dbReference>
<dbReference type="AlphaFoldDB" id="A0A2P6R7S6"/>
<organism evidence="3 4">
    <name type="scientific">Rosa chinensis</name>
    <name type="common">China rose</name>
    <dbReference type="NCBI Taxonomy" id="74649"/>
    <lineage>
        <taxon>Eukaryota</taxon>
        <taxon>Viridiplantae</taxon>
        <taxon>Streptophyta</taxon>
        <taxon>Embryophyta</taxon>
        <taxon>Tracheophyta</taxon>
        <taxon>Spermatophyta</taxon>
        <taxon>Magnoliopsida</taxon>
        <taxon>eudicotyledons</taxon>
        <taxon>Gunneridae</taxon>
        <taxon>Pentapetalae</taxon>
        <taxon>rosids</taxon>
        <taxon>fabids</taxon>
        <taxon>Rosales</taxon>
        <taxon>Rosaceae</taxon>
        <taxon>Rosoideae</taxon>
        <taxon>Rosoideae incertae sedis</taxon>
        <taxon>Rosa</taxon>
    </lineage>
</organism>
<name>A0A2P6R7S6_ROSCH</name>
<sequence length="690" mass="77351">MVRDITKAGHSKRKHTKETGGISQDFDARDVNHMAGLQEVHTQVSKEATQDGPIPSNDSSEQDAVQENASVQDTVEDPRGLKKKRGPTKMKKVAMDPESRIQVQFNSLGEPYGEGSISLSSFLGPLVREHVPVTLEDWRNLGDDLKVPLWEEVQARYILDEEWQKDVIFKSMGCLWRASKSRLVHQIQAAKNKQERLRLKPNNIPTLAIWKKFVKTKTSPTFKAISDKYKALRRKQVPHTCSRKGMVRLAADMKRDSANPSSVSRVKVWIKSRTKKDGTPVNTTVGETIEKLREVESNSPSSSTTNVREDALSQVLGQDKPGRLRGMGRGVTISKLAFLQSRDKHVLQLEEQHTDMRSRIKHLESLVHKLIGHHETMQNEEDKNEQNGSQVDKTSPVSMSPKSLDKCKLLDWCGMDEIVAEGCWCSSDPNELVNHTPLGPNAMKVRVDIPNKPEAFLWRPTPNMSCMEQAQGKTIAWPADKVVLQISQQSENEDNISMPSSKNMNSIKCKLFNWSGKEEIVAEGRWFSNDPKMLVNDIPLGPNAMIVWVDIPTCPESFLWRPTPNMTYIEDVIGTKVAWPANKVVLENSPNIEEVGNLSSPSSVNKNSKKKCNLLDFSGSGKIVAEGYWSSSDPGELVHFVPLGPNAMRVWVDIPRVPTASLWRPTSELHCIEDAIGTTIAWPSDKVVML</sequence>
<dbReference type="OMA" id="KRGPTKM"/>
<feature type="compositionally biased region" description="Polar residues" evidence="1">
    <location>
        <begin position="297"/>
        <end position="306"/>
    </location>
</feature>
<dbReference type="PANTHER" id="PTHR33018">
    <property type="entry name" value="OS10G0338966 PROTEIN-RELATED"/>
    <property type="match status" value="1"/>
</dbReference>
<feature type="region of interest" description="Disordered" evidence="1">
    <location>
        <begin position="294"/>
        <end position="326"/>
    </location>
</feature>
<dbReference type="InterPro" id="IPR004252">
    <property type="entry name" value="Probable_transposase_24"/>
</dbReference>
<keyword evidence="4" id="KW-1185">Reference proteome</keyword>
<gene>
    <name evidence="3" type="ORF">RchiOBHm_Chr3g0458231</name>
</gene>
<dbReference type="Pfam" id="PF26133">
    <property type="entry name" value="DUF8039"/>
    <property type="match status" value="1"/>
</dbReference>
<feature type="compositionally biased region" description="Basic residues" evidence="1">
    <location>
        <begin position="81"/>
        <end position="92"/>
    </location>
</feature>
<evidence type="ECO:0000259" key="2">
    <source>
        <dbReference type="Pfam" id="PF26133"/>
    </source>
</evidence>
<feature type="compositionally biased region" description="Polar residues" evidence="1">
    <location>
        <begin position="56"/>
        <end position="73"/>
    </location>
</feature>
<evidence type="ECO:0000313" key="3">
    <source>
        <dbReference type="EMBL" id="PRQ42493.1"/>
    </source>
</evidence>
<comment type="caution">
    <text evidence="3">The sequence shown here is derived from an EMBL/GenBank/DDBJ whole genome shotgun (WGS) entry which is preliminary data.</text>
</comment>
<feature type="region of interest" description="Disordered" evidence="1">
    <location>
        <begin position="377"/>
        <end position="401"/>
    </location>
</feature>
<dbReference type="Proteomes" id="UP000238479">
    <property type="component" value="Chromosome 3"/>
</dbReference>
<feature type="compositionally biased region" description="Polar residues" evidence="1">
    <location>
        <begin position="386"/>
        <end position="401"/>
    </location>
</feature>
<evidence type="ECO:0000256" key="1">
    <source>
        <dbReference type="SAM" id="MobiDB-lite"/>
    </source>
</evidence>
<proteinExistence type="predicted"/>
<dbReference type="EMBL" id="PDCK01000041">
    <property type="protein sequence ID" value="PRQ42493.1"/>
    <property type="molecule type" value="Genomic_DNA"/>
</dbReference>
<reference evidence="3 4" key="1">
    <citation type="journal article" date="2018" name="Nat. Genet.">
        <title>The Rosa genome provides new insights in the design of modern roses.</title>
        <authorList>
            <person name="Bendahmane M."/>
        </authorList>
    </citation>
    <scope>NUCLEOTIDE SEQUENCE [LARGE SCALE GENOMIC DNA]</scope>
    <source>
        <strain evidence="4">cv. Old Blush</strain>
    </source>
</reference>
<accession>A0A2P6R7S6</accession>
<dbReference type="Gramene" id="PRQ42493">
    <property type="protein sequence ID" value="PRQ42493"/>
    <property type="gene ID" value="RchiOBHm_Chr3g0458231"/>
</dbReference>
<dbReference type="PANTHER" id="PTHR33018:SF34">
    <property type="entry name" value="OS02G0472350 PROTEIN"/>
    <property type="match status" value="1"/>
</dbReference>
<feature type="domain" description="DUF8039" evidence="2">
    <location>
        <begin position="609"/>
        <end position="688"/>
    </location>
</feature>